<keyword evidence="3 5" id="KW-0732">Signal</keyword>
<comment type="similarity">
    <text evidence="1">Belongs to the bacterial solute-binding protein 3 family.</text>
</comment>
<dbReference type="GO" id="GO:0006865">
    <property type="term" value="P:amino acid transport"/>
    <property type="evidence" value="ECO:0007669"/>
    <property type="project" value="TreeGrafter"/>
</dbReference>
<dbReference type="InterPro" id="IPR001638">
    <property type="entry name" value="Solute-binding_3/MltF_N"/>
</dbReference>
<accession>A0A0K1JM92</accession>
<gene>
    <name evidence="7" type="ORF">VV02_21535</name>
</gene>
<dbReference type="STRING" id="571913.VV02_21535"/>
<dbReference type="PANTHER" id="PTHR30085:SF6">
    <property type="entry name" value="ABC TRANSPORTER GLUTAMINE-BINDING PROTEIN GLNH"/>
    <property type="match status" value="1"/>
</dbReference>
<evidence type="ECO:0000256" key="4">
    <source>
        <dbReference type="SAM" id="MobiDB-lite"/>
    </source>
</evidence>
<keyword evidence="8" id="KW-1185">Reference proteome</keyword>
<evidence type="ECO:0000259" key="6">
    <source>
        <dbReference type="SMART" id="SM00062"/>
    </source>
</evidence>
<keyword evidence="2" id="KW-0813">Transport</keyword>
<dbReference type="Gene3D" id="3.40.190.10">
    <property type="entry name" value="Periplasmic binding protein-like II"/>
    <property type="match status" value="2"/>
</dbReference>
<dbReference type="Proteomes" id="UP000066480">
    <property type="component" value="Chromosome"/>
</dbReference>
<reference evidence="7 8" key="1">
    <citation type="submission" date="2015-03" db="EMBL/GenBank/DDBJ databases">
        <title>Luteipulveratus halotolerans sp. nov., a novel actinobacterium (Dermacoccaceae) from Sarawak, Malaysia.</title>
        <authorList>
            <person name="Juboi H."/>
            <person name="Basik A."/>
            <person name="Shamsul S.S."/>
            <person name="Arnold P."/>
            <person name="Schmitt E.K."/>
            <person name="Sanglier J.-J."/>
            <person name="Yeo T."/>
        </authorList>
    </citation>
    <scope>NUCLEOTIDE SEQUENCE [LARGE SCALE GENOMIC DNA]</scope>
    <source>
        <strain evidence="7 8">MN07-A0370</strain>
    </source>
</reference>
<dbReference type="EMBL" id="CP011112">
    <property type="protein sequence ID" value="AKU17837.1"/>
    <property type="molecule type" value="Genomic_DNA"/>
</dbReference>
<feature type="compositionally biased region" description="Low complexity" evidence="4">
    <location>
        <begin position="30"/>
        <end position="50"/>
    </location>
</feature>
<dbReference type="CDD" id="cd13690">
    <property type="entry name" value="PBP2_GluB"/>
    <property type="match status" value="1"/>
</dbReference>
<evidence type="ECO:0000256" key="1">
    <source>
        <dbReference type="ARBA" id="ARBA00010333"/>
    </source>
</evidence>
<evidence type="ECO:0000256" key="5">
    <source>
        <dbReference type="SAM" id="SignalP"/>
    </source>
</evidence>
<dbReference type="AlphaFoldDB" id="A0A0K1JM92"/>
<feature type="signal peptide" evidence="5">
    <location>
        <begin position="1"/>
        <end position="20"/>
    </location>
</feature>
<dbReference type="Pfam" id="PF00497">
    <property type="entry name" value="SBP_bac_3"/>
    <property type="match status" value="1"/>
</dbReference>
<dbReference type="GO" id="GO:0030288">
    <property type="term" value="C:outer membrane-bounded periplasmic space"/>
    <property type="evidence" value="ECO:0007669"/>
    <property type="project" value="TreeGrafter"/>
</dbReference>
<dbReference type="InterPro" id="IPR051455">
    <property type="entry name" value="Bact_solute-bind_prot3"/>
</dbReference>
<dbReference type="OrthoDB" id="9807888at2"/>
<sequence>MKRLTTLRASIAVCISLAVAGCSSGEYSDTPIPSKTTTKAAPAPAATKAPDCGNPVQSYQPSGSLPAPTALPAGSTMAKIRARGRLIAGVSADSLQLGARNPITGSIEGFDIDMLHAVSQAIFGDPNKIEFRVISTADRFTVLQSHSVDIVARAVTMNCDRWDKVAFSTEYYHAGQKLLVPLGNKATGLDDLAQTLPAGQRQVCAQTGSTAIDTVKQHRDLTLVPAGTGTGCLVLFQQGKANAIVADDTVLAGLAAQDPYAKVLRMKAISNEPYGLAMPKDQTDLVRFVNQVLDTMRADGRLTASYNRWFKELGPAPAPPKAVYGR</sequence>
<dbReference type="GO" id="GO:0005576">
    <property type="term" value="C:extracellular region"/>
    <property type="evidence" value="ECO:0007669"/>
    <property type="project" value="TreeGrafter"/>
</dbReference>
<organism evidence="7 8">
    <name type="scientific">Luteipulveratus mongoliensis</name>
    <dbReference type="NCBI Taxonomy" id="571913"/>
    <lineage>
        <taxon>Bacteria</taxon>
        <taxon>Bacillati</taxon>
        <taxon>Actinomycetota</taxon>
        <taxon>Actinomycetes</taxon>
        <taxon>Micrococcales</taxon>
        <taxon>Dermacoccaceae</taxon>
        <taxon>Luteipulveratus</taxon>
    </lineage>
</organism>
<feature type="chain" id="PRO_5039010592" description="Solute-binding protein family 3/N-terminal domain-containing protein" evidence="5">
    <location>
        <begin position="21"/>
        <end position="326"/>
    </location>
</feature>
<dbReference type="SUPFAM" id="SSF53850">
    <property type="entry name" value="Periplasmic binding protein-like II"/>
    <property type="match status" value="1"/>
</dbReference>
<dbReference type="PANTHER" id="PTHR30085">
    <property type="entry name" value="AMINO ACID ABC TRANSPORTER PERMEASE"/>
    <property type="match status" value="1"/>
</dbReference>
<feature type="region of interest" description="Disordered" evidence="4">
    <location>
        <begin position="26"/>
        <end position="70"/>
    </location>
</feature>
<evidence type="ECO:0000313" key="8">
    <source>
        <dbReference type="Proteomes" id="UP000066480"/>
    </source>
</evidence>
<feature type="domain" description="Solute-binding protein family 3/N-terminal" evidence="6">
    <location>
        <begin position="85"/>
        <end position="313"/>
    </location>
</feature>
<evidence type="ECO:0000256" key="3">
    <source>
        <dbReference type="ARBA" id="ARBA00022729"/>
    </source>
</evidence>
<name>A0A0K1JM92_9MICO</name>
<dbReference type="KEGG" id="lmoi:VV02_21535"/>
<dbReference type="SMART" id="SM00062">
    <property type="entry name" value="PBPb"/>
    <property type="match status" value="1"/>
</dbReference>
<proteinExistence type="inferred from homology"/>
<evidence type="ECO:0000313" key="7">
    <source>
        <dbReference type="EMBL" id="AKU17837.1"/>
    </source>
</evidence>
<protein>
    <recommendedName>
        <fullName evidence="6">Solute-binding protein family 3/N-terminal domain-containing protein</fullName>
    </recommendedName>
</protein>
<dbReference type="PROSITE" id="PS51257">
    <property type="entry name" value="PROKAR_LIPOPROTEIN"/>
    <property type="match status" value="1"/>
</dbReference>
<evidence type="ECO:0000256" key="2">
    <source>
        <dbReference type="ARBA" id="ARBA00022448"/>
    </source>
</evidence>
<dbReference type="RefSeq" id="WP_052594914.1">
    <property type="nucleotide sequence ID" value="NZ_CP011112.1"/>
</dbReference>